<feature type="binding site" evidence="7">
    <location>
        <position position="108"/>
    </location>
    <ligand>
        <name>a divalent metal cation</name>
        <dbReference type="ChEBI" id="CHEBI:60240"/>
    </ligand>
</feature>
<evidence type="ECO:0000256" key="3">
    <source>
        <dbReference type="ARBA" id="ARBA00022490"/>
    </source>
</evidence>
<organism evidence="9 10">
    <name type="scientific">Alicyclobacillus acidocaldarius (strain Tc-4-1)</name>
    <name type="common">Bacillus acidocaldarius</name>
    <dbReference type="NCBI Taxonomy" id="1048834"/>
    <lineage>
        <taxon>Bacteria</taxon>
        <taxon>Bacillati</taxon>
        <taxon>Bacillota</taxon>
        <taxon>Bacilli</taxon>
        <taxon>Bacillales</taxon>
        <taxon>Alicyclobacillaceae</taxon>
        <taxon>Alicyclobacillus</taxon>
    </lineage>
</organism>
<dbReference type="EC" id="3.1.3.5" evidence="7"/>
<dbReference type="HAMAP" id="MF_00060">
    <property type="entry name" value="SurE"/>
    <property type="match status" value="1"/>
</dbReference>
<dbReference type="AlphaFoldDB" id="F8IJV9"/>
<name>F8IJV9_ALIAT</name>
<dbReference type="PANTHER" id="PTHR30457:SF12">
    <property type="entry name" value="5'_3'-NUCLEOTIDASE SURE"/>
    <property type="match status" value="1"/>
</dbReference>
<dbReference type="STRING" id="1048834.TC41_1539"/>
<reference evidence="9 10" key="1">
    <citation type="journal article" date="2011" name="J. Bacteriol.">
        <title>Complete Genome Sequence of Alicyclobacillus acidocaldarius Strain Tc-4-1.</title>
        <authorList>
            <person name="Chen Y."/>
            <person name="He Y."/>
            <person name="Zhang B."/>
            <person name="Yang J."/>
            <person name="Li W."/>
            <person name="Dong Z."/>
            <person name="Hu S."/>
        </authorList>
    </citation>
    <scope>NUCLEOTIDE SEQUENCE [LARGE SCALE GENOMIC DNA]</scope>
    <source>
        <strain evidence="9 10">Tc-4-1</strain>
    </source>
</reference>
<feature type="binding site" evidence="7">
    <location>
        <position position="20"/>
    </location>
    <ligand>
        <name>a divalent metal cation</name>
        <dbReference type="ChEBI" id="CHEBI:60240"/>
    </ligand>
</feature>
<comment type="function">
    <text evidence="7">Nucleotidase that shows phosphatase activity on nucleoside 5'-monophosphates.</text>
</comment>
<dbReference type="Gene3D" id="3.40.1210.10">
    <property type="entry name" value="Survival protein SurE-like phosphatase/nucleotidase"/>
    <property type="match status" value="1"/>
</dbReference>
<dbReference type="GO" id="GO:0005737">
    <property type="term" value="C:cytoplasm"/>
    <property type="evidence" value="ECO:0007669"/>
    <property type="project" value="UniProtKB-SubCell"/>
</dbReference>
<evidence type="ECO:0000259" key="8">
    <source>
        <dbReference type="Pfam" id="PF01975"/>
    </source>
</evidence>
<keyword evidence="6 7" id="KW-0378">Hydrolase</keyword>
<evidence type="ECO:0000313" key="9">
    <source>
        <dbReference type="EMBL" id="AEJ43471.1"/>
    </source>
</evidence>
<dbReference type="eggNOG" id="COG0496">
    <property type="taxonomic scope" value="Bacteria"/>
</dbReference>
<feature type="binding site" evidence="7">
    <location>
        <position position="21"/>
    </location>
    <ligand>
        <name>a divalent metal cation</name>
        <dbReference type="ChEBI" id="CHEBI:60240"/>
    </ligand>
</feature>
<sequence length="263" mass="28572">MRREVMREENAVMRMLICNDDGIQAAGLFALVEIASAFGEVVVAAPDRQRSASSHGISLHRTIRVERREVPGASDAFALSGTPVDCCKWALAVLHAGRPFDLVLSGINAGANLATDVLYSGTVAIAGEAALQGVKALALSHVGPPFDFASAQEACRLLIELAIELDLPADTFLSANIPFVGQKTWTRADIVWCDLGVRRYHDVFSRELDVEGHEVYRYGGDIIDEVGEGLVDIGVVRSGKVSLTPMRYHFTNDEFLQNMISRS</sequence>
<keyword evidence="4 7" id="KW-0479">Metal-binding</keyword>
<evidence type="ECO:0000256" key="1">
    <source>
        <dbReference type="ARBA" id="ARBA00000815"/>
    </source>
</evidence>
<proteinExistence type="inferred from homology"/>
<dbReference type="GO" id="GO:0046872">
    <property type="term" value="F:metal ion binding"/>
    <property type="evidence" value="ECO:0007669"/>
    <property type="project" value="UniProtKB-UniRule"/>
</dbReference>
<evidence type="ECO:0000256" key="6">
    <source>
        <dbReference type="ARBA" id="ARBA00022801"/>
    </source>
</evidence>
<reference evidence="10" key="2">
    <citation type="submission" date="2011-06" db="EMBL/GenBank/DDBJ databases">
        <title>The complete genome sequence of Alicyclobacillus acidocaldarius sp. Tc-4-1.</title>
        <authorList>
            <person name="Chen Y."/>
            <person name="He Y."/>
            <person name="Dong Z."/>
            <person name="Hu S."/>
        </authorList>
    </citation>
    <scope>NUCLEOTIDE SEQUENCE [LARGE SCALE GENOMIC DNA]</scope>
    <source>
        <strain evidence="10">Tc-4-1</strain>
    </source>
</reference>
<evidence type="ECO:0000313" key="10">
    <source>
        <dbReference type="Proteomes" id="UP000000292"/>
    </source>
</evidence>
<gene>
    <name evidence="7 9" type="primary">surE</name>
    <name evidence="9" type="ordered locus">TC41_1539</name>
</gene>
<dbReference type="GO" id="GO:0000166">
    <property type="term" value="F:nucleotide binding"/>
    <property type="evidence" value="ECO:0007669"/>
    <property type="project" value="UniProtKB-KW"/>
</dbReference>
<dbReference type="SUPFAM" id="SSF64167">
    <property type="entry name" value="SurE-like"/>
    <property type="match status" value="1"/>
</dbReference>
<evidence type="ECO:0000256" key="7">
    <source>
        <dbReference type="HAMAP-Rule" id="MF_00060"/>
    </source>
</evidence>
<feature type="domain" description="Survival protein SurE-like phosphatase/nucleotidase" evidence="8">
    <location>
        <begin position="15"/>
        <end position="201"/>
    </location>
</feature>
<evidence type="ECO:0000256" key="4">
    <source>
        <dbReference type="ARBA" id="ARBA00022723"/>
    </source>
</evidence>
<dbReference type="NCBIfam" id="TIGR00087">
    <property type="entry name" value="surE"/>
    <property type="match status" value="1"/>
</dbReference>
<evidence type="ECO:0000256" key="2">
    <source>
        <dbReference type="ARBA" id="ARBA00011062"/>
    </source>
</evidence>
<keyword evidence="5 7" id="KW-0547">Nucleotide-binding</keyword>
<dbReference type="PATRIC" id="fig|1048834.4.peg.1462"/>
<dbReference type="EMBL" id="CP002902">
    <property type="protein sequence ID" value="AEJ43471.1"/>
    <property type="molecule type" value="Genomic_DNA"/>
</dbReference>
<dbReference type="HOGENOM" id="CLU_045192_1_3_9"/>
<comment type="cofactor">
    <cofactor evidence="7">
        <name>a divalent metal cation</name>
        <dbReference type="ChEBI" id="CHEBI:60240"/>
    </cofactor>
    <text evidence="7">Binds 1 divalent metal cation per subunit.</text>
</comment>
<accession>F8IJV9</accession>
<dbReference type="InterPro" id="IPR002828">
    <property type="entry name" value="SurE-like_Pase/nucleotidase"/>
</dbReference>
<dbReference type="Proteomes" id="UP000000292">
    <property type="component" value="Chromosome"/>
</dbReference>
<dbReference type="InterPro" id="IPR030048">
    <property type="entry name" value="SurE"/>
</dbReference>
<dbReference type="GO" id="GO:0008254">
    <property type="term" value="F:3'-nucleotidase activity"/>
    <property type="evidence" value="ECO:0007669"/>
    <property type="project" value="TreeGrafter"/>
</dbReference>
<keyword evidence="3 7" id="KW-0963">Cytoplasm</keyword>
<comment type="similarity">
    <text evidence="2 7">Belongs to the SurE nucleotidase family.</text>
</comment>
<dbReference type="PANTHER" id="PTHR30457">
    <property type="entry name" value="5'-NUCLEOTIDASE SURE"/>
    <property type="match status" value="1"/>
</dbReference>
<dbReference type="GO" id="GO:0004309">
    <property type="term" value="F:exopolyphosphatase activity"/>
    <property type="evidence" value="ECO:0007669"/>
    <property type="project" value="TreeGrafter"/>
</dbReference>
<feature type="binding site" evidence="7">
    <location>
        <position position="51"/>
    </location>
    <ligand>
        <name>a divalent metal cation</name>
        <dbReference type="ChEBI" id="CHEBI:60240"/>
    </ligand>
</feature>
<evidence type="ECO:0000256" key="5">
    <source>
        <dbReference type="ARBA" id="ARBA00022741"/>
    </source>
</evidence>
<dbReference type="Pfam" id="PF01975">
    <property type="entry name" value="SurE"/>
    <property type="match status" value="1"/>
</dbReference>
<dbReference type="KEGG" id="aad:TC41_1539"/>
<dbReference type="GO" id="GO:0008253">
    <property type="term" value="F:5'-nucleotidase activity"/>
    <property type="evidence" value="ECO:0007669"/>
    <property type="project" value="UniProtKB-UniRule"/>
</dbReference>
<comment type="subcellular location">
    <subcellularLocation>
        <location evidence="7">Cytoplasm</location>
    </subcellularLocation>
</comment>
<protein>
    <recommendedName>
        <fullName evidence="7">5'-nucleotidase SurE</fullName>
        <ecNumber evidence="7">3.1.3.5</ecNumber>
    </recommendedName>
    <alternativeName>
        <fullName evidence="7">Nucleoside 5'-monophosphate phosphohydrolase</fullName>
    </alternativeName>
</protein>
<comment type="catalytic activity">
    <reaction evidence="1 7">
        <text>a ribonucleoside 5'-phosphate + H2O = a ribonucleoside + phosphate</text>
        <dbReference type="Rhea" id="RHEA:12484"/>
        <dbReference type="ChEBI" id="CHEBI:15377"/>
        <dbReference type="ChEBI" id="CHEBI:18254"/>
        <dbReference type="ChEBI" id="CHEBI:43474"/>
        <dbReference type="ChEBI" id="CHEBI:58043"/>
        <dbReference type="EC" id="3.1.3.5"/>
    </reaction>
</comment>
<dbReference type="InterPro" id="IPR036523">
    <property type="entry name" value="SurE-like_sf"/>
</dbReference>